<comment type="similarity">
    <text evidence="3 12">Belongs to the CcmD/CycX/HelD family.</text>
</comment>
<dbReference type="Proteomes" id="UP001196068">
    <property type="component" value="Unassembled WGS sequence"/>
</dbReference>
<evidence type="ECO:0000256" key="4">
    <source>
        <dbReference type="ARBA" id="ARBA00016461"/>
    </source>
</evidence>
<comment type="subcellular location">
    <subcellularLocation>
        <location evidence="2 12">Cell inner membrane</location>
        <topology evidence="2 12">Single-pass membrane protein</topology>
    </subcellularLocation>
</comment>
<evidence type="ECO:0000256" key="12">
    <source>
        <dbReference type="RuleBase" id="RU363101"/>
    </source>
</evidence>
<dbReference type="GO" id="GO:0005886">
    <property type="term" value="C:plasma membrane"/>
    <property type="evidence" value="ECO:0007669"/>
    <property type="project" value="UniProtKB-SubCell"/>
</dbReference>
<proteinExistence type="inferred from homology"/>
<keyword evidence="6 12" id="KW-1003">Cell membrane</keyword>
<keyword evidence="9 12" id="KW-0201">Cytochrome c-type biogenesis</keyword>
<feature type="transmembrane region" description="Helical" evidence="12">
    <location>
        <begin position="6"/>
        <end position="28"/>
    </location>
</feature>
<keyword evidence="7 12" id="KW-0997">Cell inner membrane</keyword>
<keyword evidence="10 12" id="KW-1133">Transmembrane helix</keyword>
<keyword evidence="14" id="KW-1185">Reference proteome</keyword>
<accession>A0AAF1K0M5</accession>
<comment type="function">
    <text evidence="1 12">Required for the export of heme to the periplasm for the biogenesis of c-type cytochromes.</text>
</comment>
<sequence>MTLHWWHVTISYALVALVFGSLALGTALRHRAARARLAELDPRA</sequence>
<dbReference type="AlphaFoldDB" id="A0AAF1K0M5"/>
<keyword evidence="8 12" id="KW-0812">Transmembrane</keyword>
<evidence type="ECO:0000256" key="1">
    <source>
        <dbReference type="ARBA" id="ARBA00002442"/>
    </source>
</evidence>
<dbReference type="RefSeq" id="WP_211872866.1">
    <property type="nucleotide sequence ID" value="NZ_JAAEDH010000002.1"/>
</dbReference>
<reference evidence="13" key="1">
    <citation type="submission" date="2020-01" db="EMBL/GenBank/DDBJ databases">
        <authorList>
            <person name="Rat A."/>
        </authorList>
    </citation>
    <scope>NUCLEOTIDE SEQUENCE</scope>
    <source>
        <strain evidence="13">LMG 28251</strain>
    </source>
</reference>
<evidence type="ECO:0000256" key="7">
    <source>
        <dbReference type="ARBA" id="ARBA00022519"/>
    </source>
</evidence>
<reference evidence="13" key="2">
    <citation type="journal article" date="2021" name="Syst. Appl. Microbiol.">
        <title>Roseomonas hellenica sp. nov., isolated from roots of wild-growing Alkanna tinctoria.</title>
        <authorList>
            <person name="Rat A."/>
            <person name="Naranjo H.D."/>
            <person name="Lebbe L."/>
            <person name="Cnockaert M."/>
            <person name="Krigas N."/>
            <person name="Grigoriadou K."/>
            <person name="Maloupa E."/>
            <person name="Willems A."/>
        </authorList>
    </citation>
    <scope>NUCLEOTIDE SEQUENCE</scope>
    <source>
        <strain evidence="13">LMG 28251</strain>
    </source>
</reference>
<dbReference type="GO" id="GO:0015886">
    <property type="term" value="P:heme transport"/>
    <property type="evidence" value="ECO:0007669"/>
    <property type="project" value="InterPro"/>
</dbReference>
<keyword evidence="5 12" id="KW-0813">Transport</keyword>
<evidence type="ECO:0000256" key="5">
    <source>
        <dbReference type="ARBA" id="ARBA00022448"/>
    </source>
</evidence>
<evidence type="ECO:0000256" key="10">
    <source>
        <dbReference type="ARBA" id="ARBA00022989"/>
    </source>
</evidence>
<evidence type="ECO:0000313" key="14">
    <source>
        <dbReference type="Proteomes" id="UP001196068"/>
    </source>
</evidence>
<dbReference type="EMBL" id="JAAEDH010000002">
    <property type="protein sequence ID" value="MBR0654110.1"/>
    <property type="molecule type" value="Genomic_DNA"/>
</dbReference>
<evidence type="ECO:0000256" key="6">
    <source>
        <dbReference type="ARBA" id="ARBA00022475"/>
    </source>
</evidence>
<keyword evidence="11 12" id="KW-0472">Membrane</keyword>
<evidence type="ECO:0000256" key="8">
    <source>
        <dbReference type="ARBA" id="ARBA00022692"/>
    </source>
</evidence>
<evidence type="ECO:0000313" key="13">
    <source>
        <dbReference type="EMBL" id="MBR0654110.1"/>
    </source>
</evidence>
<dbReference type="InterPro" id="IPR007078">
    <property type="entry name" value="Haem_export_protD_CcmD"/>
</dbReference>
<evidence type="ECO:0000256" key="11">
    <source>
        <dbReference type="ARBA" id="ARBA00023136"/>
    </source>
</evidence>
<evidence type="ECO:0000256" key="2">
    <source>
        <dbReference type="ARBA" id="ARBA00004377"/>
    </source>
</evidence>
<dbReference type="GO" id="GO:0017004">
    <property type="term" value="P:cytochrome complex assembly"/>
    <property type="evidence" value="ECO:0007669"/>
    <property type="project" value="UniProtKB-KW"/>
</dbReference>
<protein>
    <recommendedName>
        <fullName evidence="4 12">Heme exporter protein D</fullName>
    </recommendedName>
</protein>
<dbReference type="Pfam" id="PF04995">
    <property type="entry name" value="CcmD"/>
    <property type="match status" value="1"/>
</dbReference>
<comment type="caution">
    <text evidence="13">The sequence shown here is derived from an EMBL/GenBank/DDBJ whole genome shotgun (WGS) entry which is preliminary data.</text>
</comment>
<organism evidence="13 14">
    <name type="scientific">Plastoroseomonas arctica</name>
    <dbReference type="NCBI Taxonomy" id="1509237"/>
    <lineage>
        <taxon>Bacteria</taxon>
        <taxon>Pseudomonadati</taxon>
        <taxon>Pseudomonadota</taxon>
        <taxon>Alphaproteobacteria</taxon>
        <taxon>Acetobacterales</taxon>
        <taxon>Acetobacteraceae</taxon>
        <taxon>Plastoroseomonas</taxon>
    </lineage>
</organism>
<evidence type="ECO:0000256" key="9">
    <source>
        <dbReference type="ARBA" id="ARBA00022748"/>
    </source>
</evidence>
<evidence type="ECO:0000256" key="3">
    <source>
        <dbReference type="ARBA" id="ARBA00008741"/>
    </source>
</evidence>
<name>A0AAF1K0M5_9PROT</name>
<gene>
    <name evidence="13" type="primary">ccmD</name>
    <name evidence="13" type="ORF">GXW79_03350</name>
</gene>